<feature type="compositionally biased region" description="Low complexity" evidence="1">
    <location>
        <begin position="128"/>
        <end position="144"/>
    </location>
</feature>
<reference evidence="3" key="1">
    <citation type="submission" date="2015-09" db="EMBL/GenBank/DDBJ databases">
        <authorList>
            <consortium name="Pathogen Informatics"/>
        </authorList>
    </citation>
    <scope>NUCLEOTIDE SEQUENCE [LARGE SCALE GENOMIC DNA]</scope>
    <source>
        <strain evidence="3">Lake Konstanz</strain>
    </source>
</reference>
<feature type="compositionally biased region" description="Polar residues" evidence="1">
    <location>
        <begin position="112"/>
        <end position="123"/>
    </location>
</feature>
<dbReference type="EMBL" id="CYKH01000651">
    <property type="protein sequence ID" value="CUG10497.1"/>
    <property type="molecule type" value="Genomic_DNA"/>
</dbReference>
<evidence type="ECO:0000313" key="2">
    <source>
        <dbReference type="EMBL" id="CUG10497.1"/>
    </source>
</evidence>
<dbReference type="VEuPathDB" id="TriTrypDB:BSAL_74520"/>
<evidence type="ECO:0000256" key="1">
    <source>
        <dbReference type="SAM" id="MobiDB-lite"/>
    </source>
</evidence>
<feature type="compositionally biased region" description="Low complexity" evidence="1">
    <location>
        <begin position="180"/>
        <end position="195"/>
    </location>
</feature>
<evidence type="ECO:0000313" key="3">
    <source>
        <dbReference type="Proteomes" id="UP000051952"/>
    </source>
</evidence>
<gene>
    <name evidence="2" type="ORF">BSAL_74520</name>
</gene>
<feature type="compositionally biased region" description="Low complexity" evidence="1">
    <location>
        <begin position="75"/>
        <end position="92"/>
    </location>
</feature>
<protein>
    <submittedName>
        <fullName evidence="2">Uncharacterized protein</fullName>
    </submittedName>
</protein>
<feature type="compositionally biased region" description="Polar residues" evidence="1">
    <location>
        <begin position="23"/>
        <end position="39"/>
    </location>
</feature>
<feature type="region of interest" description="Disordered" evidence="1">
    <location>
        <begin position="22"/>
        <end position="55"/>
    </location>
</feature>
<sequence>MGSANCAQGKDEVLSNLAALPIATSSPLNRHRTPQQPQLRANATSPASSISSVSSSVEAYAVMRDVVRTAVQTNTTRGHSSSQGTTRSSSHQNRSLVVKKPHAVAAPNSIMVQSTPSPSASSQDPHRAPTSTAASIAIPSAAPPVTRGDALKGKGPRSWNVNSSGKKSEDALRQWLGGQASGSAASIAIPSATPPVTTADALKGKGPRSWSANSSGKKSEDALRQWLEAQASVVHLGGANDMA</sequence>
<feature type="region of interest" description="Disordered" evidence="1">
    <location>
        <begin position="72"/>
        <end position="95"/>
    </location>
</feature>
<accession>A0A0S4IXU1</accession>
<dbReference type="Proteomes" id="UP000051952">
    <property type="component" value="Unassembled WGS sequence"/>
</dbReference>
<name>A0A0S4IXU1_BODSA</name>
<keyword evidence="3" id="KW-1185">Reference proteome</keyword>
<proteinExistence type="predicted"/>
<dbReference type="AlphaFoldDB" id="A0A0S4IXU1"/>
<organism evidence="2 3">
    <name type="scientific">Bodo saltans</name>
    <name type="common">Flagellated protozoan</name>
    <dbReference type="NCBI Taxonomy" id="75058"/>
    <lineage>
        <taxon>Eukaryota</taxon>
        <taxon>Discoba</taxon>
        <taxon>Euglenozoa</taxon>
        <taxon>Kinetoplastea</taxon>
        <taxon>Metakinetoplastina</taxon>
        <taxon>Eubodonida</taxon>
        <taxon>Bodonidae</taxon>
        <taxon>Bodo</taxon>
    </lineage>
</organism>
<feature type="compositionally biased region" description="Low complexity" evidence="1">
    <location>
        <begin position="41"/>
        <end position="55"/>
    </location>
</feature>
<feature type="region of interest" description="Disordered" evidence="1">
    <location>
        <begin position="180"/>
        <end position="221"/>
    </location>
</feature>
<feature type="region of interest" description="Disordered" evidence="1">
    <location>
        <begin position="112"/>
        <end position="168"/>
    </location>
</feature>